<dbReference type="InterPro" id="IPR045670">
    <property type="entry name" value="DUF5916"/>
</dbReference>
<gene>
    <name evidence="2" type="ORF">H8K55_09340</name>
</gene>
<evidence type="ECO:0000259" key="1">
    <source>
        <dbReference type="Pfam" id="PF19313"/>
    </source>
</evidence>
<protein>
    <submittedName>
        <fullName evidence="2">Carbohydrate binding family 9 domain-containing protein</fullName>
    </submittedName>
</protein>
<evidence type="ECO:0000313" key="2">
    <source>
        <dbReference type="EMBL" id="MBC3873792.1"/>
    </source>
</evidence>
<dbReference type="EMBL" id="JACOGA010000007">
    <property type="protein sequence ID" value="MBC3873792.1"/>
    <property type="molecule type" value="Genomic_DNA"/>
</dbReference>
<organism evidence="2 3">
    <name type="scientific">Undibacterium flavidum</name>
    <dbReference type="NCBI Taxonomy" id="2762297"/>
    <lineage>
        <taxon>Bacteria</taxon>
        <taxon>Pseudomonadati</taxon>
        <taxon>Pseudomonadota</taxon>
        <taxon>Betaproteobacteria</taxon>
        <taxon>Burkholderiales</taxon>
        <taxon>Oxalobacteraceae</taxon>
        <taxon>Undibacterium</taxon>
    </lineage>
</organism>
<keyword evidence="3" id="KW-1185">Reference proteome</keyword>
<accession>A0ABR6YAX7</accession>
<dbReference type="CDD" id="cd09618">
    <property type="entry name" value="CBM9_like_2"/>
    <property type="match status" value="1"/>
</dbReference>
<comment type="caution">
    <text evidence="2">The sequence shown here is derived from an EMBL/GenBank/DDBJ whole genome shotgun (WGS) entry which is preliminary data.</text>
</comment>
<reference evidence="2 3" key="1">
    <citation type="submission" date="2020-08" db="EMBL/GenBank/DDBJ databases">
        <title>Novel species isolated from subtropical streams in China.</title>
        <authorList>
            <person name="Lu H."/>
        </authorList>
    </citation>
    <scope>NUCLEOTIDE SEQUENCE [LARGE SCALE GENOMIC DNA]</scope>
    <source>
        <strain evidence="2 3">LX15W</strain>
    </source>
</reference>
<proteinExistence type="predicted"/>
<sequence length="772" mass="87026">MNYFTHLPTRFKKKIQQWQTQVYPHQFKKSPCSALLLSSSLVCLLASGAAQAADTLTIPRANKPPVLADYVAGLPSEHGVEINTFRQYRPGNGTPASQDSKAYLSYDDKHFYAIFVVKADPKSVRANIAKRENIIGDDEVVLELDTFNDKQRSFVFHANPYGVQFDGKRTEGIGLDFNFDTQWQSEGQLTQDGFVVSMAIPFKSLRFNASEVQNWGIAVGRIVGGINEWSFWPYITDKDASFVGQMAQIQIPAKLVPGRNLQINPSLFTGQKKLLNSSNPSAALWQQENKSRPGLDAKWVVSEAMALDLTLNPDFSEVESDEPQALVNKRYEVLFPEKRPFFLENASMFQTPQNLFFSRRIIEPKAGARLTGREGNWSFGGLVIDDAAVGKFLPVQHASYGDKANIVVARVQNDFSNGSNLGAMLTERRLGNISNSVVSADMRYQLDKNWNINAQFAHSQTKDGATTKLQDDLGFLEVKHTGRNFLWTSQYLDIGENFDRKLAYLPRNDIRQFTQQIRYIWDFTEPKIFNQAGPQLKAIVSRDHQNLVQDWSLETDLILRTKFATDITVVNVNSYELYEGRGFQKYGNGIGVVSELLDWLSINFVTGTDKLINYVPAAGQDPSLNQARDFSLTLGFKPHSQLRIDETLLYNDLHTMKAIASLPVDSAIYRDLVFRSKIAYQHNRYLGVRLVLDYHNLQANPLLSGIKSGKQLNKDLQLSYVLGPGTTIYAGYADRQENLATVSNPQRVVQTDKLDLITGRSVFVKLNYLFQL</sequence>
<feature type="domain" description="DUF5916" evidence="1">
    <location>
        <begin position="287"/>
        <end position="361"/>
    </location>
</feature>
<dbReference type="Proteomes" id="UP000624279">
    <property type="component" value="Unassembled WGS sequence"/>
</dbReference>
<dbReference type="SUPFAM" id="SSF49344">
    <property type="entry name" value="CBD9-like"/>
    <property type="match status" value="1"/>
</dbReference>
<dbReference type="RefSeq" id="WP_186941816.1">
    <property type="nucleotide sequence ID" value="NZ_JACOGA010000007.1"/>
</dbReference>
<name>A0ABR6YAX7_9BURK</name>
<dbReference type="Pfam" id="PF19313">
    <property type="entry name" value="DUF5916"/>
    <property type="match status" value="1"/>
</dbReference>
<evidence type="ECO:0000313" key="3">
    <source>
        <dbReference type="Proteomes" id="UP000624279"/>
    </source>
</evidence>
<dbReference type="Gene3D" id="2.60.40.1190">
    <property type="match status" value="1"/>
</dbReference>